<keyword evidence="5 10" id="KW-0547">Nucleotide-binding</keyword>
<dbReference type="AlphaFoldDB" id="A0A2P6VD63"/>
<dbReference type="PROSITE" id="PS00107">
    <property type="entry name" value="PROTEIN_KINASE_ATP"/>
    <property type="match status" value="1"/>
</dbReference>
<evidence type="ECO:0000313" key="13">
    <source>
        <dbReference type="Proteomes" id="UP000239649"/>
    </source>
</evidence>
<accession>A0A2P6VD63</accession>
<evidence type="ECO:0000256" key="1">
    <source>
        <dbReference type="ARBA" id="ARBA00008874"/>
    </source>
</evidence>
<evidence type="ECO:0000256" key="8">
    <source>
        <dbReference type="ARBA" id="ARBA00047899"/>
    </source>
</evidence>
<dbReference type="InterPro" id="IPR011009">
    <property type="entry name" value="Kinase-like_dom_sf"/>
</dbReference>
<evidence type="ECO:0000256" key="9">
    <source>
        <dbReference type="ARBA" id="ARBA00048679"/>
    </source>
</evidence>
<name>A0A2P6VD63_9CHLO</name>
<dbReference type="InterPro" id="IPR017441">
    <property type="entry name" value="Protein_kinase_ATP_BS"/>
</dbReference>
<dbReference type="PROSITE" id="PS50011">
    <property type="entry name" value="PROTEIN_KINASE_DOM"/>
    <property type="match status" value="1"/>
</dbReference>
<keyword evidence="3" id="KW-0723">Serine/threonine-protein kinase</keyword>
<comment type="catalytic activity">
    <reaction evidence="9">
        <text>L-seryl-[protein] + ATP = O-phospho-L-seryl-[protein] + ADP + H(+)</text>
        <dbReference type="Rhea" id="RHEA:17989"/>
        <dbReference type="Rhea" id="RHEA-COMP:9863"/>
        <dbReference type="Rhea" id="RHEA-COMP:11604"/>
        <dbReference type="ChEBI" id="CHEBI:15378"/>
        <dbReference type="ChEBI" id="CHEBI:29999"/>
        <dbReference type="ChEBI" id="CHEBI:30616"/>
        <dbReference type="ChEBI" id="CHEBI:83421"/>
        <dbReference type="ChEBI" id="CHEBI:456216"/>
        <dbReference type="EC" id="2.7.11.1"/>
    </reaction>
</comment>
<dbReference type="EC" id="2.7.11.1" evidence="2"/>
<proteinExistence type="inferred from homology"/>
<organism evidence="12 13">
    <name type="scientific">Micractinium conductrix</name>
    <dbReference type="NCBI Taxonomy" id="554055"/>
    <lineage>
        <taxon>Eukaryota</taxon>
        <taxon>Viridiplantae</taxon>
        <taxon>Chlorophyta</taxon>
        <taxon>core chlorophytes</taxon>
        <taxon>Trebouxiophyceae</taxon>
        <taxon>Chlorellales</taxon>
        <taxon>Chlorellaceae</taxon>
        <taxon>Chlorella clade</taxon>
        <taxon>Micractinium</taxon>
    </lineage>
</organism>
<keyword evidence="6" id="KW-0418">Kinase</keyword>
<dbReference type="SMART" id="SM00220">
    <property type="entry name" value="S_TKc"/>
    <property type="match status" value="1"/>
</dbReference>
<evidence type="ECO:0000256" key="4">
    <source>
        <dbReference type="ARBA" id="ARBA00022679"/>
    </source>
</evidence>
<dbReference type="InterPro" id="IPR050629">
    <property type="entry name" value="STE20/SPS1-PAK"/>
</dbReference>
<dbReference type="PANTHER" id="PTHR48012:SF10">
    <property type="entry name" value="FI20177P1"/>
    <property type="match status" value="1"/>
</dbReference>
<dbReference type="Proteomes" id="UP000239649">
    <property type="component" value="Unassembled WGS sequence"/>
</dbReference>
<feature type="binding site" evidence="10">
    <location>
        <position position="43"/>
    </location>
    <ligand>
        <name>ATP</name>
        <dbReference type="ChEBI" id="CHEBI:30616"/>
    </ligand>
</feature>
<evidence type="ECO:0000256" key="2">
    <source>
        <dbReference type="ARBA" id="ARBA00012513"/>
    </source>
</evidence>
<comment type="catalytic activity">
    <reaction evidence="8">
        <text>L-threonyl-[protein] + ATP = O-phospho-L-threonyl-[protein] + ADP + H(+)</text>
        <dbReference type="Rhea" id="RHEA:46608"/>
        <dbReference type="Rhea" id="RHEA-COMP:11060"/>
        <dbReference type="Rhea" id="RHEA-COMP:11605"/>
        <dbReference type="ChEBI" id="CHEBI:15378"/>
        <dbReference type="ChEBI" id="CHEBI:30013"/>
        <dbReference type="ChEBI" id="CHEBI:30616"/>
        <dbReference type="ChEBI" id="CHEBI:61977"/>
        <dbReference type="ChEBI" id="CHEBI:456216"/>
        <dbReference type="EC" id="2.7.11.1"/>
    </reaction>
</comment>
<comment type="similarity">
    <text evidence="1">Belongs to the protein kinase superfamily. STE Ser/Thr protein kinase family. STE20 subfamily.</text>
</comment>
<protein>
    <recommendedName>
        <fullName evidence="2">non-specific serine/threonine protein kinase</fullName>
        <ecNumber evidence="2">2.7.11.1</ecNumber>
    </recommendedName>
</protein>
<evidence type="ECO:0000256" key="5">
    <source>
        <dbReference type="ARBA" id="ARBA00022741"/>
    </source>
</evidence>
<gene>
    <name evidence="12" type="ORF">C2E20_4767</name>
</gene>
<dbReference type="GO" id="GO:0005737">
    <property type="term" value="C:cytoplasm"/>
    <property type="evidence" value="ECO:0007669"/>
    <property type="project" value="TreeGrafter"/>
</dbReference>
<evidence type="ECO:0000256" key="3">
    <source>
        <dbReference type="ARBA" id="ARBA00022527"/>
    </source>
</evidence>
<evidence type="ECO:0000259" key="11">
    <source>
        <dbReference type="PROSITE" id="PS50011"/>
    </source>
</evidence>
<keyword evidence="4" id="KW-0808">Transferase</keyword>
<evidence type="ECO:0000256" key="10">
    <source>
        <dbReference type="PROSITE-ProRule" id="PRU10141"/>
    </source>
</evidence>
<dbReference type="Gene3D" id="1.10.510.10">
    <property type="entry name" value="Transferase(Phosphotransferase) domain 1"/>
    <property type="match status" value="1"/>
</dbReference>
<dbReference type="GO" id="GO:0005524">
    <property type="term" value="F:ATP binding"/>
    <property type="evidence" value="ECO:0007669"/>
    <property type="project" value="UniProtKB-UniRule"/>
</dbReference>
<feature type="domain" description="Protein kinase" evidence="11">
    <location>
        <begin position="14"/>
        <end position="287"/>
    </location>
</feature>
<dbReference type="SUPFAM" id="SSF56112">
    <property type="entry name" value="Protein kinase-like (PK-like)"/>
    <property type="match status" value="1"/>
</dbReference>
<evidence type="ECO:0000313" key="12">
    <source>
        <dbReference type="EMBL" id="PSC72025.1"/>
    </source>
</evidence>
<comment type="caution">
    <text evidence="12">The sequence shown here is derived from an EMBL/GenBank/DDBJ whole genome shotgun (WGS) entry which is preliminary data.</text>
</comment>
<keyword evidence="7 10" id="KW-0067">ATP-binding</keyword>
<dbReference type="PANTHER" id="PTHR48012">
    <property type="entry name" value="STERILE20-LIKE KINASE, ISOFORM B-RELATED"/>
    <property type="match status" value="1"/>
</dbReference>
<reference evidence="12 13" key="1">
    <citation type="journal article" date="2018" name="Plant J.">
        <title>Genome sequences of Chlorella sorokiniana UTEX 1602 and Micractinium conductrix SAG 241.80: implications to maltose excretion by a green alga.</title>
        <authorList>
            <person name="Arriola M.B."/>
            <person name="Velmurugan N."/>
            <person name="Zhang Y."/>
            <person name="Plunkett M.H."/>
            <person name="Hondzo H."/>
            <person name="Barney B.M."/>
        </authorList>
    </citation>
    <scope>NUCLEOTIDE SEQUENCE [LARGE SCALE GENOMIC DNA]</scope>
    <source>
        <strain evidence="12 13">SAG 241.80</strain>
    </source>
</reference>
<evidence type="ECO:0000256" key="7">
    <source>
        <dbReference type="ARBA" id="ARBA00022840"/>
    </source>
</evidence>
<dbReference type="OrthoDB" id="248923at2759"/>
<dbReference type="Pfam" id="PF00069">
    <property type="entry name" value="Pkinase"/>
    <property type="match status" value="1"/>
</dbReference>
<dbReference type="InterPro" id="IPR000719">
    <property type="entry name" value="Prot_kinase_dom"/>
</dbReference>
<sequence length="664" mass="68901">MAAPGAEAPGAARYELRELIGKGSFGSVHRGYDTATQREVAIKLIDLEDVDEDIEEIQREITALKECQSPAITAYYGSQAVPGTSQLMIVMELMAASAADLVSEETAGEPLPEPCIAYVLQQVLTALAYLHGQQRIHRDVKAANILLGGDGGVKVSDFGVSAQLSGTVGFKRRTFVGSPLWMAPEVIEQSPDNVGFRGDRAGRPADGYDEAADIWSLGITAMELACGEPPRAEVQSFRLLFMIVRDDPPQLDGAQWSTDFKDFVWQCLRKDPAERPSALDLLGHPFVATAQRPPELAQRVAAFLQRRPSLLEKQQQRAGHYGTVAATVPRWDFGGGAAAAAAGPDGFNGSGTVAARRGSTQGTVRAAAAAPAPAEADFGGTVVRRHTDTALPGQGPPSDYAETVMVRPVTAGGAFAVTPPPRLVIPDDGDRPAAASSYAAAAPPAAVAATGAARQLLQAGLHAAAAAPGAAPAASAAADAAATALTQLEAARPGAVRDALTELLTQLSLANNPSLAGLKGSAEALFGGGGGAPGGGGDGPELGPLGRFLMARWREAVARERVQHSQHMSEPVPSVEDRALALSKLHSAAAQLGLPYEVLEGIALEPGLSSNKARRFNVYHAVAMALGVRGKGNRADLGSDLEEALRLLYPNPGGSAYVGFTPAS</sequence>
<dbReference type="GO" id="GO:0004674">
    <property type="term" value="F:protein serine/threonine kinase activity"/>
    <property type="evidence" value="ECO:0007669"/>
    <property type="project" value="UniProtKB-KW"/>
</dbReference>
<evidence type="ECO:0000256" key="6">
    <source>
        <dbReference type="ARBA" id="ARBA00022777"/>
    </source>
</evidence>
<dbReference type="STRING" id="554055.A0A2P6VD63"/>
<keyword evidence="13" id="KW-1185">Reference proteome</keyword>
<dbReference type="EMBL" id="LHPF02000012">
    <property type="protein sequence ID" value="PSC72025.1"/>
    <property type="molecule type" value="Genomic_DNA"/>
</dbReference>